<dbReference type="GO" id="GO:0033389">
    <property type="term" value="P:putrescine biosynthetic process from arginine, via agmatine"/>
    <property type="evidence" value="ECO:0007669"/>
    <property type="project" value="TreeGrafter"/>
</dbReference>
<comment type="catalytic activity">
    <reaction evidence="5">
        <text>N-formimidoyl-L-glutamate + H2O = formamide + L-glutamate</text>
        <dbReference type="Rhea" id="RHEA:22492"/>
        <dbReference type="ChEBI" id="CHEBI:15377"/>
        <dbReference type="ChEBI" id="CHEBI:16397"/>
        <dbReference type="ChEBI" id="CHEBI:29985"/>
        <dbReference type="ChEBI" id="CHEBI:58928"/>
        <dbReference type="EC" id="3.5.3.8"/>
    </reaction>
</comment>
<dbReference type="EMBL" id="MTLA01000066">
    <property type="protein sequence ID" value="OOP69135.1"/>
    <property type="molecule type" value="Genomic_DNA"/>
</dbReference>
<feature type="binding site" evidence="5 7">
    <location>
        <position position="245"/>
    </location>
    <ligand>
        <name>Mn(2+)</name>
        <dbReference type="ChEBI" id="CHEBI:29035"/>
        <label>1</label>
    </ligand>
</feature>
<name>A0A8E2IAS9_9BACI</name>
<dbReference type="GO" id="GO:0008783">
    <property type="term" value="F:agmatinase activity"/>
    <property type="evidence" value="ECO:0007669"/>
    <property type="project" value="TreeGrafter"/>
</dbReference>
<evidence type="ECO:0000256" key="8">
    <source>
        <dbReference type="PROSITE-ProRule" id="PRU00742"/>
    </source>
</evidence>
<keyword evidence="10" id="KW-1185">Reference proteome</keyword>
<feature type="binding site" evidence="5">
    <location>
        <position position="158"/>
    </location>
    <ligand>
        <name>Mn(2+)</name>
        <dbReference type="ChEBI" id="CHEBI:29035"/>
        <label>2</label>
    </ligand>
</feature>
<feature type="binding site" evidence="5">
    <location>
        <position position="247"/>
    </location>
    <ligand>
        <name>Mn(2+)</name>
        <dbReference type="ChEBI" id="CHEBI:29035"/>
        <label>2</label>
    </ligand>
</feature>
<dbReference type="PANTHER" id="PTHR11358">
    <property type="entry name" value="ARGINASE/AGMATINASE"/>
    <property type="match status" value="1"/>
</dbReference>
<dbReference type="CDD" id="cd09988">
    <property type="entry name" value="Formimidoylglutamase"/>
    <property type="match status" value="1"/>
</dbReference>
<keyword evidence="2 5" id="KW-0378">Hydrolase</keyword>
<dbReference type="GO" id="GO:0030145">
    <property type="term" value="F:manganese ion binding"/>
    <property type="evidence" value="ECO:0007669"/>
    <property type="project" value="UniProtKB-UniRule"/>
</dbReference>
<feature type="binding site" evidence="7">
    <location>
        <position position="247"/>
    </location>
    <ligand>
        <name>Mn(2+)</name>
        <dbReference type="ChEBI" id="CHEBI:29035"/>
        <label>1</label>
    </ligand>
</feature>
<dbReference type="Gene3D" id="3.40.800.10">
    <property type="entry name" value="Ureohydrolase domain"/>
    <property type="match status" value="1"/>
</dbReference>
<feature type="binding site" evidence="5">
    <location>
        <position position="245"/>
    </location>
    <ligand>
        <name>Mn(2+)</name>
        <dbReference type="ChEBI" id="CHEBI:29035"/>
        <label>2</label>
    </ligand>
</feature>
<keyword evidence="4 5" id="KW-0464">Manganese</keyword>
<dbReference type="EC" id="3.5.3.8" evidence="5 6"/>
<evidence type="ECO:0000256" key="7">
    <source>
        <dbReference type="PIRSR" id="PIRSR036979-1"/>
    </source>
</evidence>
<dbReference type="HAMAP" id="MF_00737">
    <property type="entry name" value="Formimidoylglutam"/>
    <property type="match status" value="1"/>
</dbReference>
<gene>
    <name evidence="5" type="primary">hutG</name>
    <name evidence="9" type="ORF">BWZ43_06745</name>
</gene>
<comment type="caution">
    <text evidence="9">The sequence shown here is derived from an EMBL/GenBank/DDBJ whole genome shotgun (WGS) entry which is preliminary data.</text>
</comment>
<dbReference type="InterPro" id="IPR005923">
    <property type="entry name" value="HutG"/>
</dbReference>
<feature type="binding site" evidence="5 7">
    <location>
        <position position="162"/>
    </location>
    <ligand>
        <name>Mn(2+)</name>
        <dbReference type="ChEBI" id="CHEBI:29035"/>
        <label>1</label>
    </ligand>
</feature>
<dbReference type="InterPro" id="IPR023696">
    <property type="entry name" value="Ureohydrolase_dom_sf"/>
</dbReference>
<keyword evidence="3 5" id="KW-0369">Histidine metabolism</keyword>
<dbReference type="Proteomes" id="UP000189761">
    <property type="component" value="Unassembled WGS sequence"/>
</dbReference>
<dbReference type="PIRSF" id="PIRSF036979">
    <property type="entry name" value="Arginase"/>
    <property type="match status" value="1"/>
</dbReference>
<dbReference type="GO" id="GO:0019557">
    <property type="term" value="P:L-histidine catabolic process to glutamate and formate"/>
    <property type="evidence" value="ECO:0007669"/>
    <property type="project" value="UniProtKB-UniPathway"/>
</dbReference>
<keyword evidence="1 5" id="KW-0479">Metal-binding</keyword>
<protein>
    <recommendedName>
        <fullName evidence="5 6">Formimidoylglutamase</fullName>
        <ecNumber evidence="5 6">3.5.3.8</ecNumber>
    </recommendedName>
    <alternativeName>
        <fullName evidence="5">Formiminoglutamase</fullName>
    </alternativeName>
    <alternativeName>
        <fullName evidence="5">Formiminoglutamate hydrolase</fullName>
    </alternativeName>
</protein>
<dbReference type="GO" id="GO:0019556">
    <property type="term" value="P:L-histidine catabolic process to glutamate and formamide"/>
    <property type="evidence" value="ECO:0007669"/>
    <property type="project" value="UniProtKB-UniRule"/>
</dbReference>
<dbReference type="Pfam" id="PF00491">
    <property type="entry name" value="Arginase"/>
    <property type="match status" value="1"/>
</dbReference>
<comment type="cofactor">
    <cofactor evidence="5 7">
        <name>Mn(2+)</name>
        <dbReference type="ChEBI" id="CHEBI:29035"/>
    </cofactor>
    <text evidence="5 7">Binds 2 manganese ions per subunit.</text>
</comment>
<evidence type="ECO:0000256" key="1">
    <source>
        <dbReference type="ARBA" id="ARBA00022723"/>
    </source>
</evidence>
<comment type="function">
    <text evidence="5">Catalyzes the conversion of N-formimidoyl-L-glutamate to L-glutamate and formamide.</text>
</comment>
<comment type="similarity">
    <text evidence="5 8">Belongs to the arginase family.</text>
</comment>
<accession>A0A8E2IAS9</accession>
<evidence type="ECO:0000256" key="5">
    <source>
        <dbReference type="HAMAP-Rule" id="MF_00737"/>
    </source>
</evidence>
<dbReference type="InterPro" id="IPR006035">
    <property type="entry name" value="Ureohydrolase"/>
</dbReference>
<feature type="binding site" evidence="5 7">
    <location>
        <position position="158"/>
    </location>
    <ligand>
        <name>Mn(2+)</name>
        <dbReference type="ChEBI" id="CHEBI:29035"/>
        <label>1</label>
    </ligand>
</feature>
<dbReference type="RefSeq" id="WP_078109789.1">
    <property type="nucleotide sequence ID" value="NZ_CP065424.1"/>
</dbReference>
<reference evidence="9 10" key="1">
    <citation type="submission" date="2017-01" db="EMBL/GenBank/DDBJ databases">
        <title>Draft genome sequence of Bacillus oleronius.</title>
        <authorList>
            <person name="Allam M."/>
        </authorList>
    </citation>
    <scope>NUCLEOTIDE SEQUENCE [LARGE SCALE GENOMIC DNA]</scope>
    <source>
        <strain evidence="9 10">DSM 9356</strain>
    </source>
</reference>
<proteinExistence type="inferred from homology"/>
<comment type="pathway">
    <text evidence="5">Amino-acid degradation; L-histidine degradation into L-glutamate; L-glutamate from N-formimidoyl-L-glutamate (hydrolase route): step 1/1.</text>
</comment>
<evidence type="ECO:0000256" key="2">
    <source>
        <dbReference type="ARBA" id="ARBA00022801"/>
    </source>
</evidence>
<sequence length="318" mass="35061">MYIQPSSDHWNGRVDSHTDPLSFRLHQQVKLDTPSSLSTASKGQKIFGLIGFSCDEGVRRNQGRLGAAKAPNLLKQALAKLPWHLSPSTTVVDVGTIQCEEDQLEKAQSELGQAATVLYRKGITPIILGGGHETFYGHYLGARNYLGPDETLGIINIDAHFDMRPYDKTTSSGTMFKQILDADSKSSYLCVGIQQQGNTKALFETAKKYHVKHITEEEVTSELDLSLGKINDFINQHDRIILTLCTDVISAAYAPGVSAPSPFGLHPKTVRDLIRHIVAKEKVLSFDVSEVNPVVDENNKTVTLAAQLINESLIHFHE</sequence>
<evidence type="ECO:0000313" key="9">
    <source>
        <dbReference type="EMBL" id="OOP69135.1"/>
    </source>
</evidence>
<dbReference type="PROSITE" id="PS51409">
    <property type="entry name" value="ARGINASE_2"/>
    <property type="match status" value="1"/>
</dbReference>
<evidence type="ECO:0000313" key="10">
    <source>
        <dbReference type="Proteomes" id="UP000189761"/>
    </source>
</evidence>
<evidence type="ECO:0000256" key="3">
    <source>
        <dbReference type="ARBA" id="ARBA00022808"/>
    </source>
</evidence>
<feature type="binding site" evidence="5 7">
    <location>
        <position position="132"/>
    </location>
    <ligand>
        <name>Mn(2+)</name>
        <dbReference type="ChEBI" id="CHEBI:29035"/>
        <label>1</label>
    </ligand>
</feature>
<feature type="binding site" evidence="5">
    <location>
        <position position="160"/>
    </location>
    <ligand>
        <name>Mn(2+)</name>
        <dbReference type="ChEBI" id="CHEBI:29035"/>
        <label>2</label>
    </ligand>
</feature>
<dbReference type="UniPathway" id="UPA00379">
    <property type="reaction ID" value="UER00552"/>
</dbReference>
<feature type="binding site" evidence="7">
    <location>
        <position position="160"/>
    </location>
    <ligand>
        <name>Mn(2+)</name>
        <dbReference type="ChEBI" id="CHEBI:29035"/>
        <label>1</label>
    </ligand>
</feature>
<organism evidence="9 10">
    <name type="scientific">Heyndrickxia oleronia</name>
    <dbReference type="NCBI Taxonomy" id="38875"/>
    <lineage>
        <taxon>Bacteria</taxon>
        <taxon>Bacillati</taxon>
        <taxon>Bacillota</taxon>
        <taxon>Bacilli</taxon>
        <taxon>Bacillales</taxon>
        <taxon>Bacillaceae</taxon>
        <taxon>Heyndrickxia</taxon>
    </lineage>
</organism>
<evidence type="ECO:0000256" key="4">
    <source>
        <dbReference type="ARBA" id="ARBA00023211"/>
    </source>
</evidence>
<dbReference type="AlphaFoldDB" id="A0A8E2IAS9"/>
<evidence type="ECO:0000256" key="6">
    <source>
        <dbReference type="NCBIfam" id="TIGR01227"/>
    </source>
</evidence>
<dbReference type="PANTHER" id="PTHR11358:SF35">
    <property type="entry name" value="FORMIMIDOYLGLUTAMASE"/>
    <property type="match status" value="1"/>
</dbReference>
<dbReference type="GO" id="GO:0050415">
    <property type="term" value="F:formimidoylglutamase activity"/>
    <property type="evidence" value="ECO:0007669"/>
    <property type="project" value="UniProtKB-UniRule"/>
</dbReference>
<dbReference type="SUPFAM" id="SSF52768">
    <property type="entry name" value="Arginase/deacetylase"/>
    <property type="match status" value="1"/>
</dbReference>
<dbReference type="NCBIfam" id="TIGR01227">
    <property type="entry name" value="hutG"/>
    <property type="match status" value="1"/>
</dbReference>